<organism evidence="2 3">
    <name type="scientific">Hebeloma cylindrosporum</name>
    <dbReference type="NCBI Taxonomy" id="76867"/>
    <lineage>
        <taxon>Eukaryota</taxon>
        <taxon>Fungi</taxon>
        <taxon>Dikarya</taxon>
        <taxon>Basidiomycota</taxon>
        <taxon>Agaricomycotina</taxon>
        <taxon>Agaricomycetes</taxon>
        <taxon>Agaricomycetidae</taxon>
        <taxon>Agaricales</taxon>
        <taxon>Agaricineae</taxon>
        <taxon>Hymenogastraceae</taxon>
        <taxon>Hebeloma</taxon>
    </lineage>
</organism>
<dbReference type="Gene3D" id="1.10.1510.10">
    <property type="entry name" value="Uncharacterised protein YqeY/AIM41 PF09424, N-terminal domain"/>
    <property type="match status" value="1"/>
</dbReference>
<dbReference type="Proteomes" id="UP000053424">
    <property type="component" value="Unassembled WGS sequence"/>
</dbReference>
<dbReference type="STRING" id="686832.A0A0C3CM33"/>
<dbReference type="HOGENOM" id="CLU_079430_1_0_1"/>
<protein>
    <recommendedName>
        <fullName evidence="1">Altered inheritance of mitochondria protein 41</fullName>
    </recommendedName>
</protein>
<comment type="subcellular location">
    <subcellularLocation>
        <location evidence="1">Mitochondrion</location>
    </subcellularLocation>
</comment>
<dbReference type="PANTHER" id="PTHR28055">
    <property type="entry name" value="ALTERED INHERITANCE OF MITOCHONDRIA PROTEIN 41, MITOCHONDRIAL"/>
    <property type="match status" value="1"/>
</dbReference>
<dbReference type="InterPro" id="IPR042184">
    <property type="entry name" value="YqeY/Aim41_N"/>
</dbReference>
<keyword evidence="1" id="KW-0496">Mitochondrion</keyword>
<gene>
    <name evidence="1" type="primary">AIM41</name>
    <name evidence="2" type="ORF">M413DRAFT_441827</name>
</gene>
<dbReference type="InterPro" id="IPR003789">
    <property type="entry name" value="Asn/Gln_tRNA_amidoTrase-B-like"/>
</dbReference>
<dbReference type="PANTHER" id="PTHR28055:SF1">
    <property type="entry name" value="ALTERED INHERITANCE OF MITOCHONDRIA PROTEIN 41, MITOCHONDRIAL"/>
    <property type="match status" value="1"/>
</dbReference>
<dbReference type="AlphaFoldDB" id="A0A0C3CM33"/>
<sequence>MAAIARVSPRLRISYALPRFYSVNSGNPGDLRVRLQSEVKEAMKNRETKVSTTLRSVLSEINAAEKVAKVGLSSSAAASIVRKAVQLRTEASAKFTEAGRQDLADLEQEEAVLLSKFLPPQLSAIEIDTQLMAIMDALPKDLDRKKLIGVVFKEFYSKVDKSSVDTNLVKERAQDLIKSLTLCS</sequence>
<reference evidence="3" key="2">
    <citation type="submission" date="2015-01" db="EMBL/GenBank/DDBJ databases">
        <title>Evolutionary Origins and Diversification of the Mycorrhizal Mutualists.</title>
        <authorList>
            <consortium name="DOE Joint Genome Institute"/>
            <consortium name="Mycorrhizal Genomics Consortium"/>
            <person name="Kohler A."/>
            <person name="Kuo A."/>
            <person name="Nagy L.G."/>
            <person name="Floudas D."/>
            <person name="Copeland A."/>
            <person name="Barry K.W."/>
            <person name="Cichocki N."/>
            <person name="Veneault-Fourrey C."/>
            <person name="LaButti K."/>
            <person name="Lindquist E.A."/>
            <person name="Lipzen A."/>
            <person name="Lundell T."/>
            <person name="Morin E."/>
            <person name="Murat C."/>
            <person name="Riley R."/>
            <person name="Ohm R."/>
            <person name="Sun H."/>
            <person name="Tunlid A."/>
            <person name="Henrissat B."/>
            <person name="Grigoriev I.V."/>
            <person name="Hibbett D.S."/>
            <person name="Martin F."/>
        </authorList>
    </citation>
    <scope>NUCLEOTIDE SEQUENCE [LARGE SCALE GENOMIC DNA]</scope>
    <source>
        <strain evidence="3">h7</strain>
    </source>
</reference>
<evidence type="ECO:0000313" key="3">
    <source>
        <dbReference type="Proteomes" id="UP000053424"/>
    </source>
</evidence>
<comment type="similarity">
    <text evidence="1">Belongs to the AIM41 family.</text>
</comment>
<keyword evidence="3" id="KW-1185">Reference proteome</keyword>
<evidence type="ECO:0000313" key="2">
    <source>
        <dbReference type="EMBL" id="KIM45149.1"/>
    </source>
</evidence>
<proteinExistence type="inferred from homology"/>
<dbReference type="GO" id="GO:0005739">
    <property type="term" value="C:mitochondrion"/>
    <property type="evidence" value="ECO:0007669"/>
    <property type="project" value="UniProtKB-SubCell"/>
</dbReference>
<dbReference type="GO" id="GO:0016884">
    <property type="term" value="F:carbon-nitrogen ligase activity, with glutamine as amido-N-donor"/>
    <property type="evidence" value="ECO:0007669"/>
    <property type="project" value="UniProtKB-UniRule"/>
</dbReference>
<dbReference type="InterPro" id="IPR019004">
    <property type="entry name" value="YqeY/Aim41"/>
</dbReference>
<accession>A0A0C3CM33</accession>
<dbReference type="Pfam" id="PF09424">
    <property type="entry name" value="YqeY"/>
    <property type="match status" value="1"/>
</dbReference>
<evidence type="ECO:0000256" key="1">
    <source>
        <dbReference type="RuleBase" id="RU365099"/>
    </source>
</evidence>
<name>A0A0C3CM33_HEBCY</name>
<dbReference type="OrthoDB" id="538640at2759"/>
<dbReference type="EMBL" id="KN831772">
    <property type="protein sequence ID" value="KIM45149.1"/>
    <property type="molecule type" value="Genomic_DNA"/>
</dbReference>
<reference evidence="2 3" key="1">
    <citation type="submission" date="2014-04" db="EMBL/GenBank/DDBJ databases">
        <authorList>
            <consortium name="DOE Joint Genome Institute"/>
            <person name="Kuo A."/>
            <person name="Gay G."/>
            <person name="Dore J."/>
            <person name="Kohler A."/>
            <person name="Nagy L.G."/>
            <person name="Floudas D."/>
            <person name="Copeland A."/>
            <person name="Barry K.W."/>
            <person name="Cichocki N."/>
            <person name="Veneault-Fourrey C."/>
            <person name="LaButti K."/>
            <person name="Lindquist E.A."/>
            <person name="Lipzen A."/>
            <person name="Lundell T."/>
            <person name="Morin E."/>
            <person name="Murat C."/>
            <person name="Sun H."/>
            <person name="Tunlid A."/>
            <person name="Henrissat B."/>
            <person name="Grigoriev I.V."/>
            <person name="Hibbett D.S."/>
            <person name="Martin F."/>
            <person name="Nordberg H.P."/>
            <person name="Cantor M.N."/>
            <person name="Hua S.X."/>
        </authorList>
    </citation>
    <scope>NUCLEOTIDE SEQUENCE [LARGE SCALE GENOMIC DNA]</scope>
    <source>
        <strain evidence="3">h7</strain>
    </source>
</reference>
<dbReference type="SUPFAM" id="SSF89095">
    <property type="entry name" value="GatB/YqeY motif"/>
    <property type="match status" value="1"/>
</dbReference>